<dbReference type="RefSeq" id="WP_048378061.1">
    <property type="nucleotide sequence ID" value="NZ_FNRS01000001.1"/>
</dbReference>
<keyword evidence="1" id="KW-0812">Transmembrane</keyword>
<evidence type="ECO:0000256" key="1">
    <source>
        <dbReference type="SAM" id="Phobius"/>
    </source>
</evidence>
<dbReference type="AlphaFoldDB" id="A0A0J6GWP0"/>
<evidence type="ECO:0000313" key="2">
    <source>
        <dbReference type="EMBL" id="KMM86678.1"/>
    </source>
</evidence>
<dbReference type="OrthoDB" id="9809977at2"/>
<evidence type="ECO:0000313" key="4">
    <source>
        <dbReference type="Proteomes" id="UP000036395"/>
    </source>
</evidence>
<sequence>MSPRWGRWSTAQKQRLFTLMALLGWGGLAIQLYLILLGRWMSDASLLGGLVNYFSFFTILTNILAAAVLTCAADHRESTKCQAFFLQPWVSSGITVSIIVVGVAYNVLLRQLWQPQGMQWLANELLHNVMPVLFTLYWWFFVPKGLLRLRHIGLWVLYPILYFACILLRGDLLGFYPYPFIDVDNLGYVQACINASGILAGFVGMALVAVGLDRLSGGRARPQA</sequence>
<dbReference type="Proteomes" id="UP000183155">
    <property type="component" value="Unassembled WGS sequence"/>
</dbReference>
<keyword evidence="1" id="KW-0472">Membrane</keyword>
<protein>
    <submittedName>
        <fullName evidence="2">Membrane protein</fullName>
    </submittedName>
</protein>
<dbReference type="STRING" id="47884.SAMN04490203_1038"/>
<feature type="transmembrane region" description="Helical" evidence="1">
    <location>
        <begin position="125"/>
        <end position="142"/>
    </location>
</feature>
<name>A0A0J6GWP0_PSETA</name>
<feature type="transmembrane region" description="Helical" evidence="1">
    <location>
        <begin position="154"/>
        <end position="176"/>
    </location>
</feature>
<feature type="transmembrane region" description="Helical" evidence="1">
    <location>
        <begin position="16"/>
        <end position="38"/>
    </location>
</feature>
<dbReference type="Proteomes" id="UP000036395">
    <property type="component" value="Unassembled WGS sequence"/>
</dbReference>
<feature type="transmembrane region" description="Helical" evidence="1">
    <location>
        <begin position="188"/>
        <end position="212"/>
    </location>
</feature>
<reference evidence="2 4" key="1">
    <citation type="submission" date="2015-02" db="EMBL/GenBank/DDBJ databases">
        <title>Pseudomonas helleri sp. nov. and Pseudomonas weihenstephanensis sp. nov., isolated from raw cows milk.</title>
        <authorList>
            <person name="von Neubeck M."/>
            <person name="Huptas C."/>
            <person name="Wenning M."/>
            <person name="Scherer S."/>
        </authorList>
    </citation>
    <scope>NUCLEOTIDE SEQUENCE [LARGE SCALE GENOMIC DNA]</scope>
    <source>
        <strain evidence="2 4">DSM 21104</strain>
    </source>
</reference>
<feature type="transmembrane region" description="Helical" evidence="1">
    <location>
        <begin position="50"/>
        <end position="72"/>
    </location>
</feature>
<reference evidence="3 5" key="2">
    <citation type="submission" date="2016-10" db="EMBL/GenBank/DDBJ databases">
        <authorList>
            <person name="Varghese N."/>
            <person name="Submissions S."/>
        </authorList>
    </citation>
    <scope>NUCLEOTIDE SEQUENCE [LARGE SCALE GENOMIC DNA]</scope>
    <source>
        <strain evidence="3 5">BS3652</strain>
    </source>
</reference>
<keyword evidence="1" id="KW-1133">Transmembrane helix</keyword>
<evidence type="ECO:0000313" key="5">
    <source>
        <dbReference type="Proteomes" id="UP000183155"/>
    </source>
</evidence>
<feature type="transmembrane region" description="Helical" evidence="1">
    <location>
        <begin position="84"/>
        <end position="105"/>
    </location>
</feature>
<comment type="caution">
    <text evidence="2">The sequence shown here is derived from an EMBL/GenBank/DDBJ whole genome shotgun (WGS) entry which is preliminary data.</text>
</comment>
<organism evidence="2 4">
    <name type="scientific">Pseudomonas taetrolens</name>
    <dbReference type="NCBI Taxonomy" id="47884"/>
    <lineage>
        <taxon>Bacteria</taxon>
        <taxon>Pseudomonadati</taxon>
        <taxon>Pseudomonadota</taxon>
        <taxon>Gammaproteobacteria</taxon>
        <taxon>Pseudomonadales</taxon>
        <taxon>Pseudomonadaceae</taxon>
        <taxon>Pseudomonas</taxon>
    </lineage>
</organism>
<keyword evidence="5" id="KW-1185">Reference proteome</keyword>
<dbReference type="InterPro" id="IPR049713">
    <property type="entry name" value="Pr6Pr-like"/>
</dbReference>
<dbReference type="EMBL" id="JYLA01000001">
    <property type="protein sequence ID" value="KMM86678.1"/>
    <property type="molecule type" value="Genomic_DNA"/>
</dbReference>
<evidence type="ECO:0000313" key="3">
    <source>
        <dbReference type="EMBL" id="SEB72429.1"/>
    </source>
</evidence>
<accession>A0A0J6GWP0</accession>
<gene>
    <name evidence="3" type="ORF">SAMN04490203_1038</name>
    <name evidence="2" type="ORF">TU78_01430</name>
</gene>
<dbReference type="EMBL" id="FNRS01000001">
    <property type="protein sequence ID" value="SEB72429.1"/>
    <property type="molecule type" value="Genomic_DNA"/>
</dbReference>
<proteinExistence type="predicted"/>
<dbReference type="NCBIfam" id="NF038065">
    <property type="entry name" value="Pr6Pr"/>
    <property type="match status" value="1"/>
</dbReference>
<dbReference type="PATRIC" id="fig|47884.3.peg.681"/>